<dbReference type="EMBL" id="NIPV01000024">
    <property type="protein sequence ID" value="OWJ76772.1"/>
    <property type="molecule type" value="Genomic_DNA"/>
</dbReference>
<dbReference type="EMBL" id="NIPX01000033">
    <property type="protein sequence ID" value="OWJ81730.1"/>
    <property type="molecule type" value="Genomic_DNA"/>
</dbReference>
<dbReference type="AlphaFoldDB" id="A0A212AJQ4"/>
<sequence>MFFDVQQALSEILRGVSDTAIPAIPAIRPTPDSRNSGNSSPLPTGNVSCAPPETLPNVYSKHGYSLSGDPLSWTGRSVSSEEWQSLSDWDLDGPDGRYFCGKCRQWVAPDEACYGERLCDRMDEA</sequence>
<proteinExistence type="predicted"/>
<keyword evidence="5" id="KW-1185">Reference proteome</keyword>
<name>A0A212AJQ4_9RHOB</name>
<organism evidence="3 4">
    <name type="scientific">Haematobacter missouriensis</name>
    <dbReference type="NCBI Taxonomy" id="366616"/>
    <lineage>
        <taxon>Bacteria</taxon>
        <taxon>Pseudomonadati</taxon>
        <taxon>Pseudomonadota</taxon>
        <taxon>Alphaproteobacteria</taxon>
        <taxon>Rhodobacterales</taxon>
        <taxon>Paracoccaceae</taxon>
        <taxon>Haematobacter</taxon>
    </lineage>
</organism>
<feature type="compositionally biased region" description="Polar residues" evidence="1">
    <location>
        <begin position="32"/>
        <end position="47"/>
    </location>
</feature>
<dbReference type="Proteomes" id="UP000196640">
    <property type="component" value="Unassembled WGS sequence"/>
</dbReference>
<evidence type="ECO:0000256" key="1">
    <source>
        <dbReference type="SAM" id="MobiDB-lite"/>
    </source>
</evidence>
<evidence type="ECO:0000313" key="5">
    <source>
        <dbReference type="Proteomes" id="UP000214673"/>
    </source>
</evidence>
<comment type="caution">
    <text evidence="3">The sequence shown here is derived from an EMBL/GenBank/DDBJ whole genome shotgun (WGS) entry which is preliminary data.</text>
</comment>
<dbReference type="Proteomes" id="UP000214673">
    <property type="component" value="Unassembled WGS sequence"/>
</dbReference>
<gene>
    <name evidence="3" type="ORF">CDV52_17355</name>
    <name evidence="2" type="ORF">CDV53_07660</name>
</gene>
<dbReference type="STRING" id="366616.CG51_01170"/>
<evidence type="ECO:0000313" key="3">
    <source>
        <dbReference type="EMBL" id="OWJ81730.1"/>
    </source>
</evidence>
<reference evidence="4 5" key="1">
    <citation type="submission" date="2016-11" db="EMBL/GenBank/DDBJ databases">
        <title>Comparison of Traditional DNA-DNA Hybridization with In Silico Genomic Analysis.</title>
        <authorList>
            <person name="Nicholson A.C."/>
            <person name="Sammons S."/>
            <person name="Humrighouse B.W."/>
            <person name="Graziano J."/>
            <person name="Lasker B."/>
            <person name="Whitney A.M."/>
            <person name="Mcquiston J.R."/>
        </authorList>
    </citation>
    <scope>NUCLEOTIDE SEQUENCE [LARGE SCALE GENOMIC DNA]</scope>
    <source>
        <strain evidence="2 5">H1892</strain>
        <strain evidence="3 4">H2381</strain>
    </source>
</reference>
<evidence type="ECO:0000313" key="4">
    <source>
        <dbReference type="Proteomes" id="UP000196640"/>
    </source>
</evidence>
<evidence type="ECO:0000313" key="2">
    <source>
        <dbReference type="EMBL" id="OWJ76772.1"/>
    </source>
</evidence>
<protein>
    <submittedName>
        <fullName evidence="3">Uncharacterized protein</fullName>
    </submittedName>
</protein>
<accession>A0A212AJQ4</accession>
<feature type="region of interest" description="Disordered" evidence="1">
    <location>
        <begin position="24"/>
        <end position="50"/>
    </location>
</feature>